<proteinExistence type="inferred from homology"/>
<dbReference type="GO" id="GO:0000346">
    <property type="term" value="C:transcription export complex"/>
    <property type="evidence" value="ECO:0007669"/>
    <property type="project" value="TreeGrafter"/>
</dbReference>
<dbReference type="GO" id="GO:0006406">
    <property type="term" value="P:mRNA export from nucleus"/>
    <property type="evidence" value="ECO:0007669"/>
    <property type="project" value="TreeGrafter"/>
</dbReference>
<dbReference type="InterPro" id="IPR001680">
    <property type="entry name" value="WD40_rpt"/>
</dbReference>
<dbReference type="InterPro" id="IPR042626">
    <property type="entry name" value="THOC6"/>
</dbReference>
<protein>
    <submittedName>
        <fullName evidence="3">THO complex subunit 6</fullName>
    </submittedName>
</protein>
<dbReference type="SMART" id="SM00320">
    <property type="entry name" value="WD40"/>
    <property type="match status" value="4"/>
</dbReference>
<dbReference type="GO" id="GO:0000347">
    <property type="term" value="C:THO complex"/>
    <property type="evidence" value="ECO:0007669"/>
    <property type="project" value="TreeGrafter"/>
</dbReference>
<dbReference type="AlphaFoldDB" id="A0A2R5GHA7"/>
<evidence type="ECO:0000256" key="1">
    <source>
        <dbReference type="ARBA" id="ARBA00009728"/>
    </source>
</evidence>
<dbReference type="OrthoDB" id="273067at2759"/>
<reference evidence="3 4" key="1">
    <citation type="submission" date="2017-12" db="EMBL/GenBank/DDBJ databases">
        <title>Sequencing, de novo assembly and annotation of complete genome of a new Thraustochytrid species, strain FCC1311.</title>
        <authorList>
            <person name="Sedici K."/>
            <person name="Godart F."/>
            <person name="Aiese Cigliano R."/>
            <person name="Sanseverino W."/>
            <person name="Barakat M."/>
            <person name="Ortet P."/>
            <person name="Marechal E."/>
            <person name="Cagnac O."/>
            <person name="Amato A."/>
        </authorList>
    </citation>
    <scope>NUCLEOTIDE SEQUENCE [LARGE SCALE GENOMIC DNA]</scope>
</reference>
<dbReference type="InParanoid" id="A0A2R5GHA7"/>
<dbReference type="Pfam" id="PF00400">
    <property type="entry name" value="WD40"/>
    <property type="match status" value="2"/>
</dbReference>
<sequence>MWIFALDFAPDPRWLISGTSTGELVSWDIDAAQGRLAREAGAVDGQGTRASGGNVVKGAIRPKDPTAAVAAASLAATANDGSDDDAEDGPVAPRIATRSFRAHESAIYTLAQHRDANLVFTGADEEIRVWRAPWAEEYSSPSHVAEFRVPQIKGARGALSPVAETNGLAMLDKGATLVAAAGDGNAYLFDVGTQKLVHKLPGQDMLHAVVAMERSGLVATGSEDGLCRLWDPRQSGNECVASLGGSSLGFDLVSALAASADENWLAFGGAQSQSNGAQVGAVSMVHVASRLVTKTTQARTSSTVQSLSFAGDNLLVAGDSSSLEFWSRNMTQTSITVPCSAPSLYGLCYAAPTGMIAVSGSADYIDIFSEARDLLMSLAA</sequence>
<evidence type="ECO:0000313" key="3">
    <source>
        <dbReference type="EMBL" id="GBG29128.1"/>
    </source>
</evidence>
<dbReference type="EMBL" id="BEYU01000053">
    <property type="protein sequence ID" value="GBG29128.1"/>
    <property type="molecule type" value="Genomic_DNA"/>
</dbReference>
<keyword evidence="4" id="KW-1185">Reference proteome</keyword>
<dbReference type="Gene3D" id="2.130.10.10">
    <property type="entry name" value="YVTN repeat-like/Quinoprotein amine dehydrogenase"/>
    <property type="match status" value="2"/>
</dbReference>
<organism evidence="3 4">
    <name type="scientific">Hondaea fermentalgiana</name>
    <dbReference type="NCBI Taxonomy" id="2315210"/>
    <lineage>
        <taxon>Eukaryota</taxon>
        <taxon>Sar</taxon>
        <taxon>Stramenopiles</taxon>
        <taxon>Bigyra</taxon>
        <taxon>Labyrinthulomycetes</taxon>
        <taxon>Thraustochytrida</taxon>
        <taxon>Thraustochytriidae</taxon>
        <taxon>Hondaea</taxon>
    </lineage>
</organism>
<dbReference type="Proteomes" id="UP000241890">
    <property type="component" value="Unassembled WGS sequence"/>
</dbReference>
<accession>A0A2R5GHA7</accession>
<dbReference type="PANTHER" id="PTHR44411:SF1">
    <property type="entry name" value="THO COMPLEX SUBUNIT 6 HOMOLOG"/>
    <property type="match status" value="1"/>
</dbReference>
<name>A0A2R5GHA7_9STRA</name>
<evidence type="ECO:0000313" key="4">
    <source>
        <dbReference type="Proteomes" id="UP000241890"/>
    </source>
</evidence>
<comment type="similarity">
    <text evidence="1">Belongs to the WD repeat THOC6 family.</text>
</comment>
<keyword evidence="2" id="KW-0853">WD repeat</keyword>
<evidence type="ECO:0000256" key="2">
    <source>
        <dbReference type="ARBA" id="ARBA00022574"/>
    </source>
</evidence>
<dbReference type="SUPFAM" id="SSF50978">
    <property type="entry name" value="WD40 repeat-like"/>
    <property type="match status" value="1"/>
</dbReference>
<dbReference type="PANTHER" id="PTHR44411">
    <property type="entry name" value="THO COMPLEX SUBUNIT 6 HOMOLOG"/>
    <property type="match status" value="1"/>
</dbReference>
<gene>
    <name evidence="3" type="ORF">FCC1311_053512</name>
</gene>
<comment type="caution">
    <text evidence="3">The sequence shown here is derived from an EMBL/GenBank/DDBJ whole genome shotgun (WGS) entry which is preliminary data.</text>
</comment>
<dbReference type="InterPro" id="IPR015943">
    <property type="entry name" value="WD40/YVTN_repeat-like_dom_sf"/>
</dbReference>
<dbReference type="InterPro" id="IPR036322">
    <property type="entry name" value="WD40_repeat_dom_sf"/>
</dbReference>